<evidence type="ECO:0000256" key="13">
    <source>
        <dbReference type="RuleBase" id="RU004273"/>
    </source>
</evidence>
<dbReference type="GO" id="GO:0005516">
    <property type="term" value="F:calmodulin binding"/>
    <property type="evidence" value="ECO:0007669"/>
    <property type="project" value="UniProtKB-KW"/>
</dbReference>
<dbReference type="InterPro" id="IPR029052">
    <property type="entry name" value="Metallo-depent_PP-like"/>
</dbReference>
<dbReference type="InterPro" id="IPR006186">
    <property type="entry name" value="Ser/Thr-sp_prot-phosphatase"/>
</dbReference>
<reference evidence="15 16" key="1">
    <citation type="submission" date="2015-06" db="EMBL/GenBank/DDBJ databases">
        <title>Expansion of signal transduction pathways in fungi by whole-genome duplication.</title>
        <authorList>
            <consortium name="DOE Joint Genome Institute"/>
            <person name="Corrochano L.M."/>
            <person name="Kuo A."/>
            <person name="Marcet-Houben M."/>
            <person name="Polaino S."/>
            <person name="Salamov A."/>
            <person name="Villalobos J.M."/>
            <person name="Alvarez M.I."/>
            <person name="Avalos J."/>
            <person name="Benito E.P."/>
            <person name="Benoit I."/>
            <person name="Burger G."/>
            <person name="Camino L.P."/>
            <person name="Canovas D."/>
            <person name="Cerda-Olmedo E."/>
            <person name="Cheng J.-F."/>
            <person name="Dominguez A."/>
            <person name="Elias M."/>
            <person name="Eslava A.P."/>
            <person name="Glaser F."/>
            <person name="Grimwood J."/>
            <person name="Gutierrez G."/>
            <person name="Heitman J."/>
            <person name="Henrissat B."/>
            <person name="Iturriaga E.A."/>
            <person name="Lang B.F."/>
            <person name="Lavin J.L."/>
            <person name="Lee S."/>
            <person name="Li W."/>
            <person name="Lindquist E."/>
            <person name="Lopez-Garcia S."/>
            <person name="Luque E.M."/>
            <person name="Marcos A.T."/>
            <person name="Martin J."/>
            <person name="Mccluskey K."/>
            <person name="Medina H.R."/>
            <person name="Miralles-Duran A."/>
            <person name="Miyazaki A."/>
            <person name="Munoz-Torres E."/>
            <person name="Oguiza J.A."/>
            <person name="Ohm R."/>
            <person name="Olmedo M."/>
            <person name="Orejas M."/>
            <person name="Ortiz-Castellanos L."/>
            <person name="Pisabarro A.G."/>
            <person name="Rodriguez-Romero J."/>
            <person name="Ruiz-Herrera J."/>
            <person name="Ruiz-Vazquez R."/>
            <person name="Sanz C."/>
            <person name="Schackwitz W."/>
            <person name="Schmutz J."/>
            <person name="Shahriari M."/>
            <person name="Shelest E."/>
            <person name="Silva-Franco F."/>
            <person name="Soanes D."/>
            <person name="Syed K."/>
            <person name="Tagua V.G."/>
            <person name="Talbot N.J."/>
            <person name="Thon M."/>
            <person name="De Vries R.P."/>
            <person name="Wiebenga A."/>
            <person name="Yadav J.S."/>
            <person name="Braun E.L."/>
            <person name="Baker S."/>
            <person name="Garre V."/>
            <person name="Horwitz B."/>
            <person name="Torres-Martinez S."/>
            <person name="Idnurm A."/>
            <person name="Herrera-Estrella A."/>
            <person name="Gabaldon T."/>
            <person name="Grigoriev I.V."/>
        </authorList>
    </citation>
    <scope>NUCLEOTIDE SEQUENCE [LARGE SCALE GENOMIC DNA]</scope>
    <source>
        <strain evidence="15 16">CBS 277.49</strain>
    </source>
</reference>
<dbReference type="SUPFAM" id="SSF56300">
    <property type="entry name" value="Metallo-dependent phosphatases"/>
    <property type="match status" value="1"/>
</dbReference>
<evidence type="ECO:0000256" key="10">
    <source>
        <dbReference type="ARBA" id="ARBA00023004"/>
    </source>
</evidence>
<keyword evidence="7" id="KW-0862">Zinc</keyword>
<comment type="caution">
    <text evidence="15">The sequence shown here is derived from an EMBL/GenBank/DDBJ whole genome shotgun (WGS) entry which is preliminary data.</text>
</comment>
<dbReference type="OrthoDB" id="5593063at2759"/>
<dbReference type="Pfam" id="PF00149">
    <property type="entry name" value="Metallophos"/>
    <property type="match status" value="1"/>
</dbReference>
<comment type="catalytic activity">
    <reaction evidence="12 13">
        <text>O-phospho-L-threonyl-[protein] + H2O = L-threonyl-[protein] + phosphate</text>
        <dbReference type="Rhea" id="RHEA:47004"/>
        <dbReference type="Rhea" id="RHEA-COMP:11060"/>
        <dbReference type="Rhea" id="RHEA-COMP:11605"/>
        <dbReference type="ChEBI" id="CHEBI:15377"/>
        <dbReference type="ChEBI" id="CHEBI:30013"/>
        <dbReference type="ChEBI" id="CHEBI:43474"/>
        <dbReference type="ChEBI" id="CHEBI:61977"/>
        <dbReference type="EC" id="3.1.3.16"/>
    </reaction>
</comment>
<evidence type="ECO:0000256" key="12">
    <source>
        <dbReference type="ARBA" id="ARBA00048336"/>
    </source>
</evidence>
<evidence type="ECO:0000256" key="2">
    <source>
        <dbReference type="ARBA" id="ARBA00001965"/>
    </source>
</evidence>
<dbReference type="FunFam" id="3.60.21.10:FF:000002">
    <property type="entry name" value="Serine/threonine-protein phosphatase"/>
    <property type="match status" value="1"/>
</dbReference>
<keyword evidence="5" id="KW-0479">Metal-binding</keyword>
<evidence type="ECO:0000313" key="15">
    <source>
        <dbReference type="EMBL" id="OAD01532.1"/>
    </source>
</evidence>
<organism evidence="15 16">
    <name type="scientific">Mucor lusitanicus CBS 277.49</name>
    <dbReference type="NCBI Taxonomy" id="747725"/>
    <lineage>
        <taxon>Eukaryota</taxon>
        <taxon>Fungi</taxon>
        <taxon>Fungi incertae sedis</taxon>
        <taxon>Mucoromycota</taxon>
        <taxon>Mucoromycotina</taxon>
        <taxon>Mucoromycetes</taxon>
        <taxon>Mucorales</taxon>
        <taxon>Mucorineae</taxon>
        <taxon>Mucoraceae</taxon>
        <taxon>Mucor</taxon>
    </lineage>
</organism>
<dbReference type="PANTHER" id="PTHR45673">
    <property type="entry name" value="SERINE/THREONINE-PROTEIN PHOSPHATASE 2B CATALYTIC SUBUNIT 1-RELATED"/>
    <property type="match status" value="1"/>
</dbReference>
<dbReference type="GO" id="GO:0033192">
    <property type="term" value="F:calmodulin-dependent protein phosphatase activity"/>
    <property type="evidence" value="ECO:0007669"/>
    <property type="project" value="InterPro"/>
</dbReference>
<keyword evidence="9" id="KW-0904">Protein phosphatase</keyword>
<accession>A0A168JRL9</accession>
<evidence type="ECO:0000256" key="9">
    <source>
        <dbReference type="ARBA" id="ARBA00022912"/>
    </source>
</evidence>
<dbReference type="InterPro" id="IPR004843">
    <property type="entry name" value="Calcineurin-like_PHP"/>
</dbReference>
<evidence type="ECO:0000313" key="16">
    <source>
        <dbReference type="Proteomes" id="UP000077051"/>
    </source>
</evidence>
<dbReference type="Proteomes" id="UP000077051">
    <property type="component" value="Unassembled WGS sequence"/>
</dbReference>
<dbReference type="STRING" id="747725.A0A168JRL9"/>
<comment type="similarity">
    <text evidence="3">Belongs to the PPP phosphatase family. PP-2B subfamily.</text>
</comment>
<keyword evidence="10" id="KW-0408">Iron</keyword>
<gene>
    <name evidence="15" type="ORF">MUCCIDRAFT_74380</name>
</gene>
<evidence type="ECO:0000256" key="6">
    <source>
        <dbReference type="ARBA" id="ARBA00022801"/>
    </source>
</evidence>
<dbReference type="InterPro" id="IPR041751">
    <property type="entry name" value="MPP_PP2B"/>
</dbReference>
<dbReference type="SMART" id="SM00156">
    <property type="entry name" value="PP2Ac"/>
    <property type="match status" value="1"/>
</dbReference>
<dbReference type="GO" id="GO:0046872">
    <property type="term" value="F:metal ion binding"/>
    <property type="evidence" value="ECO:0007669"/>
    <property type="project" value="UniProtKB-KW"/>
</dbReference>
<dbReference type="EC" id="3.1.3.16" evidence="13"/>
<comment type="catalytic activity">
    <reaction evidence="11">
        <text>O-phospho-L-seryl-[protein] + H2O = L-seryl-[protein] + phosphate</text>
        <dbReference type="Rhea" id="RHEA:20629"/>
        <dbReference type="Rhea" id="RHEA-COMP:9863"/>
        <dbReference type="Rhea" id="RHEA-COMP:11604"/>
        <dbReference type="ChEBI" id="CHEBI:15377"/>
        <dbReference type="ChEBI" id="CHEBI:29999"/>
        <dbReference type="ChEBI" id="CHEBI:43474"/>
        <dbReference type="ChEBI" id="CHEBI:83421"/>
        <dbReference type="EC" id="3.1.3.16"/>
    </reaction>
</comment>
<dbReference type="EMBL" id="AMYB01000006">
    <property type="protein sequence ID" value="OAD01532.1"/>
    <property type="molecule type" value="Genomic_DNA"/>
</dbReference>
<dbReference type="InterPro" id="IPR043360">
    <property type="entry name" value="PP2B"/>
</dbReference>
<dbReference type="CDD" id="cd07416">
    <property type="entry name" value="MPP_PP2B"/>
    <property type="match status" value="1"/>
</dbReference>
<dbReference type="Gene3D" id="3.60.21.10">
    <property type="match status" value="1"/>
</dbReference>
<evidence type="ECO:0000256" key="1">
    <source>
        <dbReference type="ARBA" id="ARBA00001947"/>
    </source>
</evidence>
<dbReference type="PRINTS" id="PR00114">
    <property type="entry name" value="STPHPHTASE"/>
</dbReference>
<dbReference type="GO" id="GO:0097720">
    <property type="term" value="P:calcineurin-mediated signaling"/>
    <property type="evidence" value="ECO:0007669"/>
    <property type="project" value="InterPro"/>
</dbReference>
<feature type="domain" description="Serine/threonine specific protein phosphatases" evidence="14">
    <location>
        <begin position="164"/>
        <end position="169"/>
    </location>
</feature>
<keyword evidence="6 13" id="KW-0378">Hydrolase</keyword>
<evidence type="ECO:0000256" key="11">
    <source>
        <dbReference type="ARBA" id="ARBA00047761"/>
    </source>
</evidence>
<protein>
    <recommendedName>
        <fullName evidence="13">Serine/threonine-protein phosphatase</fullName>
        <ecNumber evidence="13">3.1.3.16</ecNumber>
    </recommendedName>
</protein>
<dbReference type="PROSITE" id="PS00125">
    <property type="entry name" value="SER_THR_PHOSPHATASE"/>
    <property type="match status" value="1"/>
</dbReference>
<evidence type="ECO:0000256" key="7">
    <source>
        <dbReference type="ARBA" id="ARBA00022833"/>
    </source>
</evidence>
<evidence type="ECO:0000259" key="14">
    <source>
        <dbReference type="PROSITE" id="PS00125"/>
    </source>
</evidence>
<name>A0A168JRL9_MUCCL</name>
<sequence>MSDIAITKDAPAIDLSVHTMEDGSVVSTKERIYTKVDPPAFQKPTDDELWSKERPGLPDLAFLREHLRREGRLTDKQALKILNSTKNMLSKEPNLLRIPAPITICGDVHGQYYDLLKLLEVGGDPADTRYLFLGDYVDRGYFSIECVLYLWAHKLWYPDTFFLLRGNHECRHLTDYFTFKLECQTKYSDEVYDVVMECFDSLPLAAVVNDQFLCVHGGLSPELKTLKDIEEIDRFRETPTSGLMCDLLWSDPYEEFDSDTGPKFEHNHVRGCSYFYSYRAACNFLDKNNLLSVIRAHEAQANGYRMYRKSKTTGFPALMTIFSAPNYIDVYNNKAAVLRYDKSVLNIRQFNSSPHPYWLPNFMNVFNWSLPFVGEKITSMLLALLNICSQEELAATPEQKAMESPVVVVPENADMTPEQRRQIIRNKIMAIGKMSRTFSVLRENSELVMELKNLSGDGKLPTGTLGLGSEGIRKAITTFEEARRSDIENERLPPASRQSIDAIHQENTNSKLRDAIGEQDEVLSRMAEVIASVPDRGNGRRAQPQV</sequence>
<comment type="cofactor">
    <cofactor evidence="1">
        <name>Zn(2+)</name>
        <dbReference type="ChEBI" id="CHEBI:29105"/>
    </cofactor>
</comment>
<comment type="subunit">
    <text evidence="4">Composed of two components (A and B), the A component is the catalytic subunit and the B component confers calcium sensitivity.</text>
</comment>
<evidence type="ECO:0000256" key="8">
    <source>
        <dbReference type="ARBA" id="ARBA00022860"/>
    </source>
</evidence>
<evidence type="ECO:0000256" key="5">
    <source>
        <dbReference type="ARBA" id="ARBA00022723"/>
    </source>
</evidence>
<keyword evidence="8" id="KW-0112">Calmodulin-binding</keyword>
<proteinExistence type="inferred from homology"/>
<keyword evidence="16" id="KW-1185">Reference proteome</keyword>
<comment type="cofactor">
    <cofactor evidence="2">
        <name>Fe(3+)</name>
        <dbReference type="ChEBI" id="CHEBI:29034"/>
    </cofactor>
</comment>
<evidence type="ECO:0000256" key="3">
    <source>
        <dbReference type="ARBA" id="ARBA00009905"/>
    </source>
</evidence>
<dbReference type="AlphaFoldDB" id="A0A168JRL9"/>
<dbReference type="VEuPathDB" id="FungiDB:MUCCIDRAFT_74380"/>
<evidence type="ECO:0000256" key="4">
    <source>
        <dbReference type="ARBA" id="ARBA00011112"/>
    </source>
</evidence>